<keyword evidence="5" id="KW-1185">Reference proteome</keyword>
<dbReference type="OrthoDB" id="10257284at2759"/>
<dbReference type="PANTHER" id="PTHR11567">
    <property type="entry name" value="ACID PHOSPHATASE-RELATED"/>
    <property type="match status" value="1"/>
</dbReference>
<proteinExistence type="inferred from homology"/>
<comment type="similarity">
    <text evidence="1">Belongs to the histidine acid phosphatase family.</text>
</comment>
<evidence type="ECO:0000256" key="3">
    <source>
        <dbReference type="SAM" id="SignalP"/>
    </source>
</evidence>
<accession>A0A1Y1WIN0</accession>
<protein>
    <submittedName>
        <fullName evidence="4">Phosphoglycerate mutase-like protein</fullName>
    </submittedName>
</protein>
<dbReference type="PANTHER" id="PTHR11567:SF110">
    <property type="entry name" value="2-PHOSPHOXYLOSE PHOSPHATASE 1"/>
    <property type="match status" value="1"/>
</dbReference>
<dbReference type="Gene3D" id="3.40.50.1240">
    <property type="entry name" value="Phosphoglycerate mutase-like"/>
    <property type="match status" value="1"/>
</dbReference>
<dbReference type="PROSITE" id="PS00616">
    <property type="entry name" value="HIS_ACID_PHOSPHAT_1"/>
    <property type="match status" value="1"/>
</dbReference>
<dbReference type="InterPro" id="IPR000560">
    <property type="entry name" value="His_Pase_clade-2"/>
</dbReference>
<reference evidence="4 5" key="1">
    <citation type="submission" date="2016-07" db="EMBL/GenBank/DDBJ databases">
        <title>Pervasive Adenine N6-methylation of Active Genes in Fungi.</title>
        <authorList>
            <consortium name="DOE Joint Genome Institute"/>
            <person name="Mondo S.J."/>
            <person name="Dannebaum R.O."/>
            <person name="Kuo R.C."/>
            <person name="Labutti K."/>
            <person name="Haridas S."/>
            <person name="Kuo A."/>
            <person name="Salamov A."/>
            <person name="Ahrendt S.R."/>
            <person name="Lipzen A."/>
            <person name="Sullivan W."/>
            <person name="Andreopoulos W.B."/>
            <person name="Clum A."/>
            <person name="Lindquist E."/>
            <person name="Daum C."/>
            <person name="Ramamoorthy G.K."/>
            <person name="Gryganskyi A."/>
            <person name="Culley D."/>
            <person name="Magnuson J.K."/>
            <person name="James T.Y."/>
            <person name="O'Malley M.A."/>
            <person name="Stajich J.E."/>
            <person name="Spatafora J.W."/>
            <person name="Visel A."/>
            <person name="Grigoriev I.V."/>
        </authorList>
    </citation>
    <scope>NUCLEOTIDE SEQUENCE [LARGE SCALE GENOMIC DNA]</scope>
    <source>
        <strain evidence="4 5">ATCC 12442</strain>
    </source>
</reference>
<dbReference type="GO" id="GO:0016791">
    <property type="term" value="F:phosphatase activity"/>
    <property type="evidence" value="ECO:0007669"/>
    <property type="project" value="TreeGrafter"/>
</dbReference>
<dbReference type="STRING" id="61395.A0A1Y1WIN0"/>
<name>A0A1Y1WIN0_9FUNG</name>
<dbReference type="SUPFAM" id="SSF53254">
    <property type="entry name" value="Phosphoglycerate mutase-like"/>
    <property type="match status" value="1"/>
</dbReference>
<gene>
    <name evidence="4" type="ORF">DL89DRAFT_265127</name>
</gene>
<evidence type="ECO:0000313" key="4">
    <source>
        <dbReference type="EMBL" id="ORX72954.1"/>
    </source>
</evidence>
<dbReference type="AlphaFoldDB" id="A0A1Y1WIN0"/>
<comment type="caution">
    <text evidence="4">The sequence shown here is derived from an EMBL/GenBank/DDBJ whole genome shotgun (WGS) entry which is preliminary data.</text>
</comment>
<dbReference type="InterPro" id="IPR050645">
    <property type="entry name" value="Histidine_acid_phosphatase"/>
</dbReference>
<organism evidence="4 5">
    <name type="scientific">Linderina pennispora</name>
    <dbReference type="NCBI Taxonomy" id="61395"/>
    <lineage>
        <taxon>Eukaryota</taxon>
        <taxon>Fungi</taxon>
        <taxon>Fungi incertae sedis</taxon>
        <taxon>Zoopagomycota</taxon>
        <taxon>Kickxellomycotina</taxon>
        <taxon>Kickxellomycetes</taxon>
        <taxon>Kickxellales</taxon>
        <taxon>Kickxellaceae</taxon>
        <taxon>Linderina</taxon>
    </lineage>
</organism>
<dbReference type="RefSeq" id="XP_040746294.1">
    <property type="nucleotide sequence ID" value="XM_040886530.1"/>
</dbReference>
<dbReference type="InterPro" id="IPR033379">
    <property type="entry name" value="Acid_Pase_AS"/>
</dbReference>
<keyword evidence="3" id="KW-0732">Signal</keyword>
<dbReference type="GeneID" id="63803178"/>
<sequence>MHVLRFSPPIVVAAIAGCSVVQATPISGPSPGPQSSAAQITFNTPIPWYNFDVPHGYTYCQASYPSASTYTAVPNAELELVQLVVRHGDRTPNAIIPHEDTTWTCDGVDEDTYLHIANPSAKNTTGSFKQVIEIPKWNGKFGFENQFYKGSCESGELTDKGKFQHFQLGSQLRSIYVDKLNFLPKKLYDSDIIHFRSTYVWRTKNSGESLIGNLYPGRSIESNVAIPLHTYPQSIETMHENPAACPKIKTNLAQMTASAQYQNFLKDQAPLMKRLQDIMGMHTSDYTTTWYVILDVLITRKCHGFKYPCNSSGQCATEDDVEQVIRNANFELAFKYRDSSISPEYTRLGLGSFLGTLKEQMQSFVAGNTGKLKLSLSTRPTTPRLPLSSVP</sequence>
<evidence type="ECO:0000256" key="2">
    <source>
        <dbReference type="ARBA" id="ARBA00022801"/>
    </source>
</evidence>
<evidence type="ECO:0000256" key="1">
    <source>
        <dbReference type="ARBA" id="ARBA00005375"/>
    </source>
</evidence>
<dbReference type="PROSITE" id="PS51257">
    <property type="entry name" value="PROKAR_LIPOPROTEIN"/>
    <property type="match status" value="1"/>
</dbReference>
<dbReference type="Proteomes" id="UP000193922">
    <property type="component" value="Unassembled WGS sequence"/>
</dbReference>
<dbReference type="Pfam" id="PF00328">
    <property type="entry name" value="His_Phos_2"/>
    <property type="match status" value="1"/>
</dbReference>
<feature type="chain" id="PRO_5012508212" evidence="3">
    <location>
        <begin position="24"/>
        <end position="391"/>
    </location>
</feature>
<evidence type="ECO:0000313" key="5">
    <source>
        <dbReference type="Proteomes" id="UP000193922"/>
    </source>
</evidence>
<keyword evidence="2" id="KW-0378">Hydrolase</keyword>
<dbReference type="CDD" id="cd07061">
    <property type="entry name" value="HP_HAP_like"/>
    <property type="match status" value="1"/>
</dbReference>
<dbReference type="EMBL" id="MCFD01000002">
    <property type="protein sequence ID" value="ORX72954.1"/>
    <property type="molecule type" value="Genomic_DNA"/>
</dbReference>
<dbReference type="InterPro" id="IPR029033">
    <property type="entry name" value="His_PPase_superfam"/>
</dbReference>
<feature type="signal peptide" evidence="3">
    <location>
        <begin position="1"/>
        <end position="23"/>
    </location>
</feature>